<dbReference type="KEGG" id="eiv:EIN_390330"/>
<accession>A0A0A1U8L3</accession>
<dbReference type="EMBL" id="KB206629">
    <property type="protein sequence ID" value="ELP89418.1"/>
    <property type="molecule type" value="Genomic_DNA"/>
</dbReference>
<dbReference type="VEuPathDB" id="AmoebaDB:EIN_390330"/>
<dbReference type="AlphaFoldDB" id="A0A0A1U8L3"/>
<evidence type="ECO:0000256" key="1">
    <source>
        <dbReference type="SAM" id="MobiDB-lite"/>
    </source>
</evidence>
<feature type="region of interest" description="Disordered" evidence="1">
    <location>
        <begin position="231"/>
        <end position="275"/>
    </location>
</feature>
<organism evidence="2 3">
    <name type="scientific">Entamoeba invadens IP1</name>
    <dbReference type="NCBI Taxonomy" id="370355"/>
    <lineage>
        <taxon>Eukaryota</taxon>
        <taxon>Amoebozoa</taxon>
        <taxon>Evosea</taxon>
        <taxon>Archamoebae</taxon>
        <taxon>Mastigamoebida</taxon>
        <taxon>Entamoebidae</taxon>
        <taxon>Entamoeba</taxon>
    </lineage>
</organism>
<gene>
    <name evidence="2" type="ORF">EIN_390330</name>
</gene>
<name>A0A0A1U8L3_ENTIV</name>
<evidence type="ECO:0000313" key="3">
    <source>
        <dbReference type="Proteomes" id="UP000014680"/>
    </source>
</evidence>
<dbReference type="Proteomes" id="UP000014680">
    <property type="component" value="Unassembled WGS sequence"/>
</dbReference>
<proteinExistence type="predicted"/>
<protein>
    <submittedName>
        <fullName evidence="2">Uncharacterized protein</fullName>
    </submittedName>
</protein>
<dbReference type="GeneID" id="14888434"/>
<feature type="compositionally biased region" description="Basic and acidic residues" evidence="1">
    <location>
        <begin position="234"/>
        <end position="261"/>
    </location>
</feature>
<keyword evidence="3" id="KW-1185">Reference proteome</keyword>
<reference evidence="2 3" key="1">
    <citation type="submission" date="2012-10" db="EMBL/GenBank/DDBJ databases">
        <authorList>
            <person name="Zafar N."/>
            <person name="Inman J."/>
            <person name="Hall N."/>
            <person name="Lorenzi H."/>
            <person name="Caler E."/>
        </authorList>
    </citation>
    <scope>NUCLEOTIDE SEQUENCE [LARGE SCALE GENOMIC DNA]</scope>
    <source>
        <strain evidence="2 3">IP1</strain>
    </source>
</reference>
<dbReference type="RefSeq" id="XP_004256189.1">
    <property type="nucleotide sequence ID" value="XM_004256141.1"/>
</dbReference>
<evidence type="ECO:0000313" key="2">
    <source>
        <dbReference type="EMBL" id="ELP89418.1"/>
    </source>
</evidence>
<dbReference type="OrthoDB" id="27338at2759"/>
<dbReference type="OMA" id="FIHESCP"/>
<sequence length="375" mass="42955">MVDPSVSQEVVESIYRAIKRVEETPNCSRVREYIDFVFKRIDELTWSEFEYLINLLFIHESCPAFSLKFPKISDSQSYKEFFGTLGDESKKYFEKKISLLPLSTPLYVLDAMLSDEEKSPQWDGLIQKVAVDTLPTQKCYLFIDYLGKCLNTKIDKLPSSVTKTQEIIEKKMNPKVAITEIFKQNSKCLIGMFASKKDTEDQTTEMQIEGKRERKITLIKMDFETIAKGFSDTTSDKTNTRENLEYTEHNAQKGRPAKGESRSSQNRFRPFSKTDVPYSSIPIGTLPPVRVPELTSGFENPVPNYGRPGNNPPWMGDVDVTRSIGVYENQNTDAFNARFQRIQHIMKTKDVTLMDIPADVIDVSTHQPDISDVFK</sequence>